<comment type="caution">
    <text evidence="5">The sequence shown here is derived from an EMBL/GenBank/DDBJ whole genome shotgun (WGS) entry which is preliminary data.</text>
</comment>
<evidence type="ECO:0000313" key="5">
    <source>
        <dbReference type="EMBL" id="KAI7791577.1"/>
    </source>
</evidence>
<evidence type="ECO:0000256" key="1">
    <source>
        <dbReference type="SAM" id="MobiDB-lite"/>
    </source>
</evidence>
<evidence type="ECO:0000256" key="3">
    <source>
        <dbReference type="SAM" id="SignalP"/>
    </source>
</evidence>
<keyword evidence="3" id="KW-0732">Signal</keyword>
<dbReference type="Proteomes" id="UP001059041">
    <property type="component" value="Linkage Group LG25"/>
</dbReference>
<feature type="domain" description="Ig-like" evidence="4">
    <location>
        <begin position="120"/>
        <end position="237"/>
    </location>
</feature>
<evidence type="ECO:0000313" key="6">
    <source>
        <dbReference type="Proteomes" id="UP001059041"/>
    </source>
</evidence>
<feature type="chain" id="PRO_5040805654" evidence="3">
    <location>
        <begin position="27"/>
        <end position="316"/>
    </location>
</feature>
<keyword evidence="2" id="KW-1133">Transmembrane helix</keyword>
<dbReference type="InterPro" id="IPR036179">
    <property type="entry name" value="Ig-like_dom_sf"/>
</dbReference>
<dbReference type="InterPro" id="IPR007110">
    <property type="entry name" value="Ig-like_dom"/>
</dbReference>
<dbReference type="PANTHER" id="PTHR21063">
    <property type="entry name" value="LFA-3"/>
    <property type="match status" value="1"/>
</dbReference>
<feature type="signal peptide" evidence="3">
    <location>
        <begin position="1"/>
        <end position="26"/>
    </location>
</feature>
<dbReference type="InterPro" id="IPR013783">
    <property type="entry name" value="Ig-like_fold"/>
</dbReference>
<dbReference type="AlphaFoldDB" id="A0A9W7T6D9"/>
<keyword evidence="2" id="KW-0812">Transmembrane</keyword>
<reference evidence="5" key="1">
    <citation type="submission" date="2021-02" db="EMBL/GenBank/DDBJ databases">
        <title>Comparative genomics reveals that relaxation of natural selection precedes convergent phenotypic evolution of cavefish.</title>
        <authorList>
            <person name="Peng Z."/>
        </authorList>
    </citation>
    <scope>NUCLEOTIDE SEQUENCE</scope>
    <source>
        <tissue evidence="5">Muscle</tissue>
    </source>
</reference>
<dbReference type="Gene3D" id="2.60.40.10">
    <property type="entry name" value="Immunoglobulins"/>
    <property type="match status" value="2"/>
</dbReference>
<sequence>MTSNTNDMKTISLLFIIYLFIYSVFGDETERMSVDDGGSVTLHANLTELQTDDVIVWRFRGVRIARINRETNNSDPVYEPDERFTDRLKMNPQTADLTITDITSQHTGLYHLEIDGVISPNSFSVIVFSAKNKTERVSVNDGDSVTLHTRLTDIPTDRLTDIPTDDVIAWRFNGSRIARINRETINSDPVYDPDERFTDRLKMNPQTADLTITDITSELTGLYQLEIDGVISPNSFSVRVKWRERYSRDGEDVRSPKGPSSGVIAGICVPLLLLVIAAVVGVVIYRCRKMRHRDSRDEEESTEMQKCKRNGDASNG</sequence>
<proteinExistence type="predicted"/>
<dbReference type="EMBL" id="JAFHDT010000025">
    <property type="protein sequence ID" value="KAI7791577.1"/>
    <property type="molecule type" value="Genomic_DNA"/>
</dbReference>
<keyword evidence="2" id="KW-0472">Membrane</keyword>
<feature type="compositionally biased region" description="Basic and acidic residues" evidence="1">
    <location>
        <begin position="303"/>
        <end position="316"/>
    </location>
</feature>
<evidence type="ECO:0000256" key="2">
    <source>
        <dbReference type="SAM" id="Phobius"/>
    </source>
</evidence>
<keyword evidence="6" id="KW-1185">Reference proteome</keyword>
<organism evidence="5 6">
    <name type="scientific">Triplophysa rosa</name>
    <name type="common">Cave loach</name>
    <dbReference type="NCBI Taxonomy" id="992332"/>
    <lineage>
        <taxon>Eukaryota</taxon>
        <taxon>Metazoa</taxon>
        <taxon>Chordata</taxon>
        <taxon>Craniata</taxon>
        <taxon>Vertebrata</taxon>
        <taxon>Euteleostomi</taxon>
        <taxon>Actinopterygii</taxon>
        <taxon>Neopterygii</taxon>
        <taxon>Teleostei</taxon>
        <taxon>Ostariophysi</taxon>
        <taxon>Cypriniformes</taxon>
        <taxon>Nemacheilidae</taxon>
        <taxon>Triplophysa</taxon>
    </lineage>
</organism>
<dbReference type="PROSITE" id="PS50835">
    <property type="entry name" value="IG_LIKE"/>
    <property type="match status" value="1"/>
</dbReference>
<accession>A0A9W7T6D9</accession>
<dbReference type="SUPFAM" id="SSF48726">
    <property type="entry name" value="Immunoglobulin"/>
    <property type="match status" value="2"/>
</dbReference>
<gene>
    <name evidence="5" type="ORF">IRJ41_025922</name>
</gene>
<dbReference type="SMART" id="SM00409">
    <property type="entry name" value="IG"/>
    <property type="match status" value="2"/>
</dbReference>
<name>A0A9W7T6D9_TRIRA</name>
<dbReference type="PANTHER" id="PTHR21063:SF4">
    <property type="entry name" value="CD48 ANTIGEN-RELATED"/>
    <property type="match status" value="1"/>
</dbReference>
<evidence type="ECO:0000259" key="4">
    <source>
        <dbReference type="PROSITE" id="PS50835"/>
    </source>
</evidence>
<feature type="region of interest" description="Disordered" evidence="1">
    <location>
        <begin position="294"/>
        <end position="316"/>
    </location>
</feature>
<protein>
    <submittedName>
        <fullName evidence="5">CD48 antigen-like</fullName>
    </submittedName>
</protein>
<feature type="transmembrane region" description="Helical" evidence="2">
    <location>
        <begin position="263"/>
        <end position="285"/>
    </location>
</feature>
<dbReference type="InterPro" id="IPR003599">
    <property type="entry name" value="Ig_sub"/>
</dbReference>